<dbReference type="Proteomes" id="UP001364211">
    <property type="component" value="Unassembled WGS sequence"/>
</dbReference>
<dbReference type="SUPFAM" id="SSF54593">
    <property type="entry name" value="Glyoxalase/Bleomycin resistance protein/Dihydroxybiphenyl dioxygenase"/>
    <property type="match status" value="1"/>
</dbReference>
<dbReference type="InterPro" id="IPR000335">
    <property type="entry name" value="Bleomycin-R"/>
</dbReference>
<evidence type="ECO:0000259" key="5">
    <source>
        <dbReference type="PROSITE" id="PS51819"/>
    </source>
</evidence>
<evidence type="ECO:0000256" key="2">
    <source>
        <dbReference type="ARBA" id="ARBA00021572"/>
    </source>
</evidence>
<feature type="domain" description="VOC" evidence="5">
    <location>
        <begin position="3"/>
        <end position="114"/>
    </location>
</feature>
<reference evidence="6 7" key="1">
    <citation type="submission" date="2024-03" db="EMBL/GenBank/DDBJ databases">
        <title>Draft genome sequence of Pseudonocardia sp. DW16-2.</title>
        <authorList>
            <person name="Duangmal K."/>
        </authorList>
    </citation>
    <scope>NUCLEOTIDE SEQUENCE [LARGE SCALE GENOMIC DNA]</scope>
    <source>
        <strain evidence="6 7">DW16-2</strain>
    </source>
</reference>
<organism evidence="6 7">
    <name type="scientific">Pseudonocardia spirodelae</name>
    <dbReference type="NCBI Taxonomy" id="3133431"/>
    <lineage>
        <taxon>Bacteria</taxon>
        <taxon>Bacillati</taxon>
        <taxon>Actinomycetota</taxon>
        <taxon>Actinomycetes</taxon>
        <taxon>Pseudonocardiales</taxon>
        <taxon>Pseudonocardiaceae</taxon>
        <taxon>Pseudonocardia</taxon>
    </lineage>
</organism>
<sequence length="117" mass="12722">MSTLRSVAPVLATADLTRWLDHYRALGFTVECYDDGYGFARLDGVELHVSVLPGHDPARTAGCAYLHVEDADVLHARWSPVPGGRDVPPVDTPYGLREGAHLDPDGNLLRYGSPLRG</sequence>
<dbReference type="Gene3D" id="3.10.180.10">
    <property type="entry name" value="2,3-Dihydroxybiphenyl 1,2-Dioxygenase, domain 1"/>
    <property type="match status" value="1"/>
</dbReference>
<dbReference type="PROSITE" id="PS51819">
    <property type="entry name" value="VOC"/>
    <property type="match status" value="1"/>
</dbReference>
<dbReference type="InterPro" id="IPR029068">
    <property type="entry name" value="Glyas_Bleomycin-R_OHBP_Dase"/>
</dbReference>
<evidence type="ECO:0000313" key="6">
    <source>
        <dbReference type="EMBL" id="MEJ8280417.1"/>
    </source>
</evidence>
<dbReference type="InterPro" id="IPR037523">
    <property type="entry name" value="VOC_core"/>
</dbReference>
<accession>A0ABU8T8Z4</accession>
<proteinExistence type="inferred from homology"/>
<comment type="similarity">
    <text evidence="1">Belongs to the bleomycin resistance protein family.</text>
</comment>
<keyword evidence="7" id="KW-1185">Reference proteome</keyword>
<comment type="caution">
    <text evidence="6">The sequence shown here is derived from an EMBL/GenBank/DDBJ whole genome shotgun (WGS) entry which is preliminary data.</text>
</comment>
<name>A0ABU8T8Z4_9PSEU</name>
<evidence type="ECO:0000256" key="1">
    <source>
        <dbReference type="ARBA" id="ARBA00011051"/>
    </source>
</evidence>
<evidence type="ECO:0000313" key="7">
    <source>
        <dbReference type="Proteomes" id="UP001364211"/>
    </source>
</evidence>
<keyword evidence="3" id="KW-0046">Antibiotic resistance</keyword>
<dbReference type="EMBL" id="JBBJUP010000012">
    <property type="protein sequence ID" value="MEJ8280417.1"/>
    <property type="molecule type" value="Genomic_DNA"/>
</dbReference>
<feature type="region of interest" description="Disordered" evidence="4">
    <location>
        <begin position="82"/>
        <end position="107"/>
    </location>
</feature>
<gene>
    <name evidence="6" type="ORF">WJX68_15855</name>
</gene>
<feature type="compositionally biased region" description="Low complexity" evidence="4">
    <location>
        <begin position="82"/>
        <end position="93"/>
    </location>
</feature>
<evidence type="ECO:0000256" key="4">
    <source>
        <dbReference type="SAM" id="MobiDB-lite"/>
    </source>
</evidence>
<protein>
    <recommendedName>
        <fullName evidence="2">Bleomycin resistance protein</fullName>
    </recommendedName>
</protein>
<evidence type="ECO:0000256" key="3">
    <source>
        <dbReference type="ARBA" id="ARBA00023251"/>
    </source>
</evidence>
<dbReference type="CDD" id="cd08349">
    <property type="entry name" value="BLMA_like"/>
    <property type="match status" value="1"/>
</dbReference>
<dbReference type="RefSeq" id="WP_340291530.1">
    <property type="nucleotide sequence ID" value="NZ_JBBJUP010000012.1"/>
</dbReference>